<dbReference type="RefSeq" id="WP_145718868.1">
    <property type="nucleotide sequence ID" value="NZ_BSPF01000092.1"/>
</dbReference>
<evidence type="ECO:0000256" key="2">
    <source>
        <dbReference type="SAM" id="SignalP"/>
    </source>
</evidence>
<evidence type="ECO:0000313" key="4">
    <source>
        <dbReference type="Proteomes" id="UP000317122"/>
    </source>
</evidence>
<keyword evidence="4" id="KW-1185">Reference proteome</keyword>
<feature type="chain" id="PRO_5022107880" description="Lipoprotein" evidence="2">
    <location>
        <begin position="24"/>
        <end position="187"/>
    </location>
</feature>
<dbReference type="Proteomes" id="UP000317122">
    <property type="component" value="Unassembled WGS sequence"/>
</dbReference>
<proteinExistence type="predicted"/>
<comment type="caution">
    <text evidence="3">The sequence shown here is derived from an EMBL/GenBank/DDBJ whole genome shotgun (WGS) entry which is preliminary data.</text>
</comment>
<evidence type="ECO:0000256" key="1">
    <source>
        <dbReference type="SAM" id="MobiDB-lite"/>
    </source>
</evidence>
<gene>
    <name evidence="3" type="ORF">IQ26_03203</name>
</gene>
<dbReference type="OrthoDB" id="7916166at2"/>
<feature type="signal peptide" evidence="2">
    <location>
        <begin position="1"/>
        <end position="23"/>
    </location>
</feature>
<evidence type="ECO:0000313" key="3">
    <source>
        <dbReference type="EMBL" id="TWI35512.1"/>
    </source>
</evidence>
<organism evidence="3 4">
    <name type="scientific">Mesorhizobium tianshanense</name>
    <dbReference type="NCBI Taxonomy" id="39844"/>
    <lineage>
        <taxon>Bacteria</taxon>
        <taxon>Pseudomonadati</taxon>
        <taxon>Pseudomonadota</taxon>
        <taxon>Alphaproteobacteria</taxon>
        <taxon>Hyphomicrobiales</taxon>
        <taxon>Phyllobacteriaceae</taxon>
        <taxon>Mesorhizobium</taxon>
    </lineage>
</organism>
<dbReference type="PROSITE" id="PS51257">
    <property type="entry name" value="PROKAR_LIPOPROTEIN"/>
    <property type="match status" value="1"/>
</dbReference>
<evidence type="ECO:0008006" key="5">
    <source>
        <dbReference type="Google" id="ProtNLM"/>
    </source>
</evidence>
<reference evidence="3 4" key="1">
    <citation type="journal article" date="2015" name="Stand. Genomic Sci.">
        <title>Genomic Encyclopedia of Bacterial and Archaeal Type Strains, Phase III: the genomes of soil and plant-associated and newly described type strains.</title>
        <authorList>
            <person name="Whitman W.B."/>
            <person name="Woyke T."/>
            <person name="Klenk H.P."/>
            <person name="Zhou Y."/>
            <person name="Lilburn T.G."/>
            <person name="Beck B.J."/>
            <person name="De Vos P."/>
            <person name="Vandamme P."/>
            <person name="Eisen J.A."/>
            <person name="Garrity G."/>
            <person name="Hugenholtz P."/>
            <person name="Kyrpides N.C."/>
        </authorList>
    </citation>
    <scope>NUCLEOTIDE SEQUENCE [LARGE SCALE GENOMIC DNA]</scope>
    <source>
        <strain evidence="3 4">CGMCC 1.2546</strain>
    </source>
</reference>
<dbReference type="EMBL" id="VLKT01000018">
    <property type="protein sequence ID" value="TWI35512.1"/>
    <property type="molecule type" value="Genomic_DNA"/>
</dbReference>
<feature type="region of interest" description="Disordered" evidence="1">
    <location>
        <begin position="157"/>
        <end position="187"/>
    </location>
</feature>
<name>A0A562NTI6_9HYPH</name>
<accession>A0A562NTI6</accession>
<sequence length="187" mass="19882">MSRKSLRLIVVALVAAATLGACRDTGTDGEGGLFEISGKLFVFNYRLARATYVVTLRPLRPMQEGQVAVASFQDPAGGEPLVVEQKIWPKLGKVSLESPALFCIVKDKPYAIAISIKDAEGAVLQTIDTTLMSTQDQSVLPDRPLVIDQLYTPNPDLVGHPDGKLPGAHKPDCSNATDALAPVSAAD</sequence>
<dbReference type="AlphaFoldDB" id="A0A562NTI6"/>
<keyword evidence="2" id="KW-0732">Signal</keyword>
<protein>
    <recommendedName>
        <fullName evidence="5">Lipoprotein</fullName>
    </recommendedName>
</protein>